<dbReference type="EMBL" id="CP061839">
    <property type="protein sequence ID" value="QOW61972.1"/>
    <property type="molecule type" value="Genomic_DNA"/>
</dbReference>
<dbReference type="RefSeq" id="WP_194077460.1">
    <property type="nucleotide sequence ID" value="NZ_CP061839.1"/>
</dbReference>
<organism evidence="1 2">
    <name type="scientific">Treponema pedis</name>
    <dbReference type="NCBI Taxonomy" id="409322"/>
    <lineage>
        <taxon>Bacteria</taxon>
        <taxon>Pseudomonadati</taxon>
        <taxon>Spirochaetota</taxon>
        <taxon>Spirochaetia</taxon>
        <taxon>Spirochaetales</taxon>
        <taxon>Treponemataceae</taxon>
        <taxon>Treponema</taxon>
    </lineage>
</organism>
<dbReference type="Proteomes" id="UP000593915">
    <property type="component" value="Chromosome"/>
</dbReference>
<evidence type="ECO:0000313" key="1">
    <source>
        <dbReference type="EMBL" id="QOW61972.1"/>
    </source>
</evidence>
<sequence>MRKLYLLFGIFCVVLFLLYAGKTIYKNNKKAKIYGVLKITLELRGDFNNDVFILYNGNLEDFYDLVNSVMHGKNVKVDNVPKCFIIEGTYTIEIIDNDGNKYLYTTDQKDITYDVNNGLFIKTDILNELRALALEYLLDDKYGGTENY</sequence>
<evidence type="ECO:0000313" key="2">
    <source>
        <dbReference type="Proteomes" id="UP000593915"/>
    </source>
</evidence>
<protein>
    <submittedName>
        <fullName evidence="1">Uncharacterized protein</fullName>
    </submittedName>
</protein>
<accession>A0A7S7AXH8</accession>
<reference evidence="1 2" key="1">
    <citation type="submission" date="2020-09" db="EMBL/GenBank/DDBJ databases">
        <title>Characterization of Treponema spp. from bovine digital dermatitis in Korea.</title>
        <authorList>
            <person name="Espiritu H.M."/>
            <person name="Cho Y.I."/>
            <person name="Mamuad L."/>
        </authorList>
    </citation>
    <scope>NUCLEOTIDE SEQUENCE [LARGE SCALE GENOMIC DNA]</scope>
    <source>
        <strain evidence="1 2">KS1</strain>
    </source>
</reference>
<proteinExistence type="predicted"/>
<dbReference type="AlphaFoldDB" id="A0A7S7AXH8"/>
<name>A0A7S7AXH8_9SPIR</name>
<gene>
    <name evidence="1" type="ORF">IFE08_06470</name>
</gene>